<proteinExistence type="predicted"/>
<feature type="compositionally biased region" description="Basic and acidic residues" evidence="1">
    <location>
        <begin position="134"/>
        <end position="146"/>
    </location>
</feature>
<protein>
    <submittedName>
        <fullName evidence="2">Uncharacterized protein</fullName>
    </submittedName>
</protein>
<feature type="region of interest" description="Disordered" evidence="1">
    <location>
        <begin position="1"/>
        <end position="74"/>
    </location>
</feature>
<comment type="caution">
    <text evidence="2">The sequence shown here is derived from an EMBL/GenBank/DDBJ whole genome shotgun (WGS) entry which is preliminary data.</text>
</comment>
<reference evidence="2 3" key="1">
    <citation type="submission" date="2013-07" db="EMBL/GenBank/DDBJ databases">
        <authorList>
            <consortium name="DOE Joint Genome Institute"/>
            <person name="Reeve W."/>
            <person name="Huntemann M."/>
            <person name="Han J."/>
            <person name="Chen A."/>
            <person name="Kyrpides N."/>
            <person name="Mavromatis K."/>
            <person name="Markowitz V."/>
            <person name="Palaniappan K."/>
            <person name="Ivanova N."/>
            <person name="Schaumberg A."/>
            <person name="Pati A."/>
            <person name="Liolios K."/>
            <person name="Nordberg H.P."/>
            <person name="Cantor M.N."/>
            <person name="Hua S.X."/>
            <person name="Woyke T."/>
        </authorList>
    </citation>
    <scope>NUCLEOTIDE SEQUENCE [LARGE SCALE GENOMIC DNA]</scope>
    <source>
        <strain evidence="2 3">DSM 43889</strain>
    </source>
</reference>
<feature type="compositionally biased region" description="Pro residues" evidence="1">
    <location>
        <begin position="14"/>
        <end position="27"/>
    </location>
</feature>
<keyword evidence="3" id="KW-1185">Reference proteome</keyword>
<accession>A0ABT1JPH0</accession>
<gene>
    <name evidence="2" type="ORF">G443_004686</name>
</gene>
<feature type="compositionally biased region" description="Low complexity" evidence="1">
    <location>
        <begin position="123"/>
        <end position="133"/>
    </location>
</feature>
<feature type="region of interest" description="Disordered" evidence="1">
    <location>
        <begin position="102"/>
        <end position="146"/>
    </location>
</feature>
<evidence type="ECO:0000313" key="3">
    <source>
        <dbReference type="Proteomes" id="UP000791080"/>
    </source>
</evidence>
<organism evidence="2 3">
    <name type="scientific">Actinoalloteichus caeruleus DSM 43889</name>
    <dbReference type="NCBI Taxonomy" id="1120930"/>
    <lineage>
        <taxon>Bacteria</taxon>
        <taxon>Bacillati</taxon>
        <taxon>Actinomycetota</taxon>
        <taxon>Actinomycetes</taxon>
        <taxon>Pseudonocardiales</taxon>
        <taxon>Pseudonocardiaceae</taxon>
        <taxon>Actinoalloteichus</taxon>
        <taxon>Actinoalloteichus cyanogriseus</taxon>
    </lineage>
</organism>
<evidence type="ECO:0000256" key="1">
    <source>
        <dbReference type="SAM" id="MobiDB-lite"/>
    </source>
</evidence>
<evidence type="ECO:0000313" key="2">
    <source>
        <dbReference type="EMBL" id="MCP2334416.1"/>
    </source>
</evidence>
<dbReference type="Proteomes" id="UP000791080">
    <property type="component" value="Unassembled WGS sequence"/>
</dbReference>
<sequence length="289" mass="29717">MDIPVAAIAHSGPPGGPPPGGPPPGGPGGPYGPVGPGGPGGPGGPVAPGGPASGPGGPGGPPPRTRAATGGGDNQKYKRLALQALGLVGVAVISGSLYLALRPDGGTEDVRTGGTGDTTALDSSAPSESSGPEETSRFEKKAERFDEGSHVDCVESSYGGPAQQFFEEQQCESLHRWLYATETDQGEQVVVSVVSTTMPDEQAARDLQALLDTDNTGNVKDLLREDVRFDGGPTELHRRGSEYGYASQLESRTLTVVETAFFDPGRTGDKDLLRQIAQEGLELAWDDGS</sequence>
<dbReference type="EMBL" id="AUBJ02000001">
    <property type="protein sequence ID" value="MCP2334416.1"/>
    <property type="molecule type" value="Genomic_DNA"/>
</dbReference>
<name>A0ABT1JPH0_ACTCY</name>
<feature type="compositionally biased region" description="Gly residues" evidence="1">
    <location>
        <begin position="28"/>
        <end position="57"/>
    </location>
</feature>
<reference evidence="2 3" key="2">
    <citation type="submission" date="2022-06" db="EMBL/GenBank/DDBJ databases">
        <title>Genomic Encyclopedia of Type Strains, Phase I: the one thousand microbial genomes (KMG-I) project.</title>
        <authorList>
            <person name="Kyrpides N."/>
        </authorList>
    </citation>
    <scope>NUCLEOTIDE SEQUENCE [LARGE SCALE GENOMIC DNA]</scope>
    <source>
        <strain evidence="2 3">DSM 43889</strain>
    </source>
</reference>